<evidence type="ECO:0000313" key="3">
    <source>
        <dbReference type="Proteomes" id="UP000503011"/>
    </source>
</evidence>
<gene>
    <name evidence="2" type="ORF">Psuf_003250</name>
</gene>
<proteinExistence type="predicted"/>
<dbReference type="RefSeq" id="WP_173152993.1">
    <property type="nucleotide sequence ID" value="NZ_AP022871.1"/>
</dbReference>
<evidence type="ECO:0000313" key="2">
    <source>
        <dbReference type="EMBL" id="BCB83012.1"/>
    </source>
</evidence>
<evidence type="ECO:0008006" key="4">
    <source>
        <dbReference type="Google" id="ProtNLM"/>
    </source>
</evidence>
<protein>
    <recommendedName>
        <fullName evidence="4">Signal transduction histidine kinase subgroup 3 dimerisation and phosphoacceptor domain-containing protein</fullName>
    </recommendedName>
</protein>
<accession>A0A6F8YA70</accession>
<feature type="transmembrane region" description="Helical" evidence="1">
    <location>
        <begin position="84"/>
        <end position="102"/>
    </location>
</feature>
<sequence length="393" mass="41471">MTGLLRRAWLALSGRAAGRDRWVLAVGITVRLAAVVMLLCALPLIWHRLPYPGWSVLLVLALTAETAAVVTWWLWRGRITAGPLVLDVLTGVLALAVCPILNAPHAVVGWTGFPYPHTVLVSFTYGLAPRRLWPAVAGGAALAATSAAGSVAIDQVSLGHALLAVPGFLVNPTVGWLTARLMRRTSDQVESARTQAVAAAADLATARERNRHARALHDRVLQTMETLARGRTVAPEALRAQVVDQAAWLRHFVETGQASDDEDLPAGLAAATRAAVRAGVTVRLNDARLRLAAHPGVGDLPRERRDALVSAVHHTLTAIAGASGEVIVHAAPDRGGVLVTVLATGPAPPPSPDDVTELEQRLAPVGGRVVVEALPYVELWVPARPRGRAGAPP</sequence>
<keyword evidence="3" id="KW-1185">Reference proteome</keyword>
<reference evidence="2 3" key="2">
    <citation type="submission" date="2020-03" db="EMBL/GenBank/DDBJ databases">
        <authorList>
            <person name="Ichikawa N."/>
            <person name="Kimura A."/>
            <person name="Kitahashi Y."/>
            <person name="Uohara A."/>
        </authorList>
    </citation>
    <scope>NUCLEOTIDE SEQUENCE [LARGE SCALE GENOMIC DNA]</scope>
    <source>
        <strain evidence="2 3">NBRC 105367</strain>
    </source>
</reference>
<feature type="transmembrane region" description="Helical" evidence="1">
    <location>
        <begin position="135"/>
        <end position="153"/>
    </location>
</feature>
<feature type="transmembrane region" description="Helical" evidence="1">
    <location>
        <begin position="21"/>
        <end position="46"/>
    </location>
</feature>
<evidence type="ECO:0000256" key="1">
    <source>
        <dbReference type="SAM" id="Phobius"/>
    </source>
</evidence>
<dbReference type="EMBL" id="AP022871">
    <property type="protein sequence ID" value="BCB83012.1"/>
    <property type="molecule type" value="Genomic_DNA"/>
</dbReference>
<dbReference type="AlphaFoldDB" id="A0A6F8YA70"/>
<organism evidence="2 3">
    <name type="scientific">Phytohabitans suffuscus</name>
    <dbReference type="NCBI Taxonomy" id="624315"/>
    <lineage>
        <taxon>Bacteria</taxon>
        <taxon>Bacillati</taxon>
        <taxon>Actinomycetota</taxon>
        <taxon>Actinomycetes</taxon>
        <taxon>Micromonosporales</taxon>
        <taxon>Micromonosporaceae</taxon>
    </lineage>
</organism>
<feature type="transmembrane region" description="Helical" evidence="1">
    <location>
        <begin position="159"/>
        <end position="179"/>
    </location>
</feature>
<dbReference type="Proteomes" id="UP000503011">
    <property type="component" value="Chromosome"/>
</dbReference>
<name>A0A6F8YA70_9ACTN</name>
<keyword evidence="1" id="KW-1133">Transmembrane helix</keyword>
<dbReference type="KEGG" id="psuu:Psuf_003250"/>
<reference evidence="2 3" key="1">
    <citation type="submission" date="2020-03" db="EMBL/GenBank/DDBJ databases">
        <title>Whole genome shotgun sequence of Phytohabitans suffuscus NBRC 105367.</title>
        <authorList>
            <person name="Komaki H."/>
            <person name="Tamura T."/>
        </authorList>
    </citation>
    <scope>NUCLEOTIDE SEQUENCE [LARGE SCALE GENOMIC DNA]</scope>
    <source>
        <strain evidence="2 3">NBRC 105367</strain>
    </source>
</reference>
<keyword evidence="1" id="KW-0472">Membrane</keyword>
<feature type="transmembrane region" description="Helical" evidence="1">
    <location>
        <begin position="52"/>
        <end position="75"/>
    </location>
</feature>
<keyword evidence="1" id="KW-0812">Transmembrane</keyword>